<comment type="caution">
    <text evidence="1">The sequence shown here is derived from an EMBL/GenBank/DDBJ whole genome shotgun (WGS) entry which is preliminary data.</text>
</comment>
<sequence length="221" mass="23677">MVFNSNIFNCASSQASFNGGKAQNVEAPVYTQAFEVGNKEADLLLNPNPYGFDLFESHLASSSALAPTPTPAQAACKSLPPLALDRTIFPQCTKKSAPKPAKPLNSLEDLAHTLDEIFVLAYPSQAANVDVGNSFPTWEESLINLDYFSAWACPHLKLIRSNQPGRALVKSTKSFPTETNAIQKCPLGTSQSEVGSEIGEKPSKLPETTGKNSISSNQMTG</sequence>
<keyword evidence="2" id="KW-1185">Reference proteome</keyword>
<dbReference type="EMBL" id="QTSX02005193">
    <property type="protein sequence ID" value="KAJ9060405.1"/>
    <property type="molecule type" value="Genomic_DNA"/>
</dbReference>
<organism evidence="1 2">
    <name type="scientific">Entomophthora muscae</name>
    <dbReference type="NCBI Taxonomy" id="34485"/>
    <lineage>
        <taxon>Eukaryota</taxon>
        <taxon>Fungi</taxon>
        <taxon>Fungi incertae sedis</taxon>
        <taxon>Zoopagomycota</taxon>
        <taxon>Entomophthoromycotina</taxon>
        <taxon>Entomophthoromycetes</taxon>
        <taxon>Entomophthorales</taxon>
        <taxon>Entomophthoraceae</taxon>
        <taxon>Entomophthora</taxon>
    </lineage>
</organism>
<accession>A0ACC2SDL9</accession>
<evidence type="ECO:0000313" key="2">
    <source>
        <dbReference type="Proteomes" id="UP001165960"/>
    </source>
</evidence>
<reference evidence="1" key="1">
    <citation type="submission" date="2022-04" db="EMBL/GenBank/DDBJ databases">
        <title>Genome of the entomopathogenic fungus Entomophthora muscae.</title>
        <authorList>
            <person name="Elya C."/>
            <person name="Lovett B.R."/>
            <person name="Lee E."/>
            <person name="Macias A.M."/>
            <person name="Hajek A.E."/>
            <person name="De Bivort B.L."/>
            <person name="Kasson M.T."/>
            <person name="De Fine Licht H.H."/>
            <person name="Stajich J.E."/>
        </authorList>
    </citation>
    <scope>NUCLEOTIDE SEQUENCE</scope>
    <source>
        <strain evidence="1">Berkeley</strain>
    </source>
</reference>
<proteinExistence type="predicted"/>
<name>A0ACC2SDL9_9FUNG</name>
<gene>
    <name evidence="1" type="ORF">DSO57_1031234</name>
</gene>
<evidence type="ECO:0000313" key="1">
    <source>
        <dbReference type="EMBL" id="KAJ9060405.1"/>
    </source>
</evidence>
<dbReference type="Proteomes" id="UP001165960">
    <property type="component" value="Unassembled WGS sequence"/>
</dbReference>
<protein>
    <submittedName>
        <fullName evidence="1">Uncharacterized protein</fullName>
    </submittedName>
</protein>